<name>A0A4P8XK60_9BACL</name>
<evidence type="ECO:0000313" key="2">
    <source>
        <dbReference type="Proteomes" id="UP000300879"/>
    </source>
</evidence>
<keyword evidence="2" id="KW-1185">Reference proteome</keyword>
<dbReference type="KEGG" id="palo:E6C60_1988"/>
<dbReference type="AlphaFoldDB" id="A0A4P8XK60"/>
<evidence type="ECO:0000313" key="1">
    <source>
        <dbReference type="EMBL" id="QCT02703.1"/>
    </source>
</evidence>
<dbReference type="OrthoDB" id="9902214at2"/>
<gene>
    <name evidence="1" type="ORF">E6C60_1988</name>
</gene>
<dbReference type="EMBL" id="CP040396">
    <property type="protein sequence ID" value="QCT02703.1"/>
    <property type="molecule type" value="Genomic_DNA"/>
</dbReference>
<dbReference type="Proteomes" id="UP000300879">
    <property type="component" value="Chromosome"/>
</dbReference>
<protein>
    <submittedName>
        <fullName evidence="1">Uncharacterized protein</fullName>
    </submittedName>
</protein>
<organism evidence="1 2">
    <name type="scientific">Paenibacillus algicola</name>
    <dbReference type="NCBI Taxonomy" id="2565926"/>
    <lineage>
        <taxon>Bacteria</taxon>
        <taxon>Bacillati</taxon>
        <taxon>Bacillota</taxon>
        <taxon>Bacilli</taxon>
        <taxon>Bacillales</taxon>
        <taxon>Paenibacillaceae</taxon>
        <taxon>Paenibacillus</taxon>
    </lineage>
</organism>
<dbReference type="RefSeq" id="WP_138225688.1">
    <property type="nucleotide sequence ID" value="NZ_CP040396.1"/>
</dbReference>
<accession>A0A4P8XK60</accession>
<sequence length="76" mass="9049">MKDVLAQRDKQRREIRRKLNLLYLKILNEDNVERSLLDQQIKDLRRTLLCIDPVEQPDPSFGIPTHKQRSRLGNVI</sequence>
<proteinExistence type="predicted"/>
<reference evidence="1 2" key="1">
    <citation type="submission" date="2019-05" db="EMBL/GenBank/DDBJ databases">
        <authorList>
            <person name="Chen C."/>
        </authorList>
    </citation>
    <scope>NUCLEOTIDE SEQUENCE [LARGE SCALE GENOMIC DNA]</scope>
    <source>
        <strain evidence="1 2">HB172198</strain>
    </source>
</reference>